<dbReference type="Proteomes" id="UP000198850">
    <property type="component" value="Unassembled WGS sequence"/>
</dbReference>
<accession>A0A1H4AJR4</accession>
<dbReference type="RefSeq" id="WP_090555691.1">
    <property type="nucleotide sequence ID" value="NZ_FNRA01000003.1"/>
</dbReference>
<dbReference type="AlphaFoldDB" id="A0A1H4AJR4"/>
<dbReference type="EMBL" id="FNRA01000003">
    <property type="protein sequence ID" value="SEA36047.1"/>
    <property type="molecule type" value="Genomic_DNA"/>
</dbReference>
<dbReference type="OrthoDB" id="9899826at2"/>
<sequence length="68" mass="8273">MEKQEFSEAVNAYLSRTADSWQEFIVEDYYDSYTHCFDVLELFQEAQIKEIGDRIFAKIIKKIRRMER</sequence>
<dbReference type="STRING" id="425514.SAMN05443550_1036"/>
<reference evidence="1 2" key="1">
    <citation type="submission" date="2016-10" db="EMBL/GenBank/DDBJ databases">
        <authorList>
            <person name="de Groot N.N."/>
        </authorList>
    </citation>
    <scope>NUCLEOTIDE SEQUENCE [LARGE SCALE GENOMIC DNA]</scope>
    <source>
        <strain evidence="1 2">DSM 19033</strain>
    </source>
</reference>
<keyword evidence="2" id="KW-1185">Reference proteome</keyword>
<name>A0A1H4AJR4_9SPHI</name>
<gene>
    <name evidence="1" type="ORF">SAMN05443550_1036</name>
</gene>
<proteinExistence type="predicted"/>
<evidence type="ECO:0000313" key="2">
    <source>
        <dbReference type="Proteomes" id="UP000198850"/>
    </source>
</evidence>
<evidence type="ECO:0000313" key="1">
    <source>
        <dbReference type="EMBL" id="SEA36047.1"/>
    </source>
</evidence>
<organism evidence="1 2">
    <name type="scientific">Pedobacter hartonius</name>
    <dbReference type="NCBI Taxonomy" id="425514"/>
    <lineage>
        <taxon>Bacteria</taxon>
        <taxon>Pseudomonadati</taxon>
        <taxon>Bacteroidota</taxon>
        <taxon>Sphingobacteriia</taxon>
        <taxon>Sphingobacteriales</taxon>
        <taxon>Sphingobacteriaceae</taxon>
        <taxon>Pedobacter</taxon>
    </lineage>
</organism>
<protein>
    <submittedName>
        <fullName evidence="1">Uncharacterized protein</fullName>
    </submittedName>
</protein>